<protein>
    <recommendedName>
        <fullName evidence="1">HD domain-containing protein</fullName>
    </recommendedName>
</protein>
<evidence type="ECO:0000259" key="1">
    <source>
        <dbReference type="Pfam" id="PF01966"/>
    </source>
</evidence>
<proteinExistence type="predicted"/>
<dbReference type="InterPro" id="IPR006674">
    <property type="entry name" value="HD_domain"/>
</dbReference>
<dbReference type="RefSeq" id="XP_045954639.1">
    <property type="nucleotide sequence ID" value="XM_046097139.1"/>
</dbReference>
<dbReference type="Gene3D" id="1.10.3210.10">
    <property type="entry name" value="Hypothetical protein af1432"/>
    <property type="match status" value="1"/>
</dbReference>
<name>A0A9P8UDW4_9PEZI</name>
<evidence type="ECO:0000313" key="2">
    <source>
        <dbReference type="EMBL" id="KAH6648127.1"/>
    </source>
</evidence>
<gene>
    <name evidence="2" type="ORF">BKA67DRAFT_506681</name>
</gene>
<comment type="caution">
    <text evidence="2">The sequence shown here is derived from an EMBL/GenBank/DDBJ whole genome shotgun (WGS) entry which is preliminary data.</text>
</comment>
<organism evidence="2 3">
    <name type="scientific">Truncatella angustata</name>
    <dbReference type="NCBI Taxonomy" id="152316"/>
    <lineage>
        <taxon>Eukaryota</taxon>
        <taxon>Fungi</taxon>
        <taxon>Dikarya</taxon>
        <taxon>Ascomycota</taxon>
        <taxon>Pezizomycotina</taxon>
        <taxon>Sordariomycetes</taxon>
        <taxon>Xylariomycetidae</taxon>
        <taxon>Amphisphaeriales</taxon>
        <taxon>Sporocadaceae</taxon>
        <taxon>Truncatella</taxon>
    </lineage>
</organism>
<feature type="non-terminal residue" evidence="2">
    <location>
        <position position="194"/>
    </location>
</feature>
<keyword evidence="3" id="KW-1185">Reference proteome</keyword>
<dbReference type="PANTHER" id="PTHR35569:SF1">
    <property type="entry name" value="CYANAMIDE HYDRATASE DDI2-RELATED"/>
    <property type="match status" value="1"/>
</dbReference>
<dbReference type="EMBL" id="JAGPXC010000008">
    <property type="protein sequence ID" value="KAH6648127.1"/>
    <property type="molecule type" value="Genomic_DNA"/>
</dbReference>
<dbReference type="AlphaFoldDB" id="A0A9P8UDW4"/>
<dbReference type="OrthoDB" id="409121at2759"/>
<feature type="non-terminal residue" evidence="2">
    <location>
        <position position="1"/>
    </location>
</feature>
<dbReference type="SUPFAM" id="SSF109604">
    <property type="entry name" value="HD-domain/PDEase-like"/>
    <property type="match status" value="1"/>
</dbReference>
<accession>A0A9P8UDW4</accession>
<evidence type="ECO:0000313" key="3">
    <source>
        <dbReference type="Proteomes" id="UP000758603"/>
    </source>
</evidence>
<dbReference type="Proteomes" id="UP000758603">
    <property type="component" value="Unassembled WGS sequence"/>
</dbReference>
<dbReference type="Pfam" id="PF01966">
    <property type="entry name" value="HD"/>
    <property type="match status" value="1"/>
</dbReference>
<dbReference type="PANTHER" id="PTHR35569">
    <property type="entry name" value="CYANAMIDE HYDRATASE DDI2-RELATED"/>
    <property type="match status" value="1"/>
</dbReference>
<dbReference type="GeneID" id="70126031"/>
<feature type="domain" description="HD" evidence="1">
    <location>
        <begin position="51"/>
        <end position="158"/>
    </location>
</feature>
<reference evidence="2" key="1">
    <citation type="journal article" date="2021" name="Nat. Commun.">
        <title>Genetic determinants of endophytism in the Arabidopsis root mycobiome.</title>
        <authorList>
            <person name="Mesny F."/>
            <person name="Miyauchi S."/>
            <person name="Thiergart T."/>
            <person name="Pickel B."/>
            <person name="Atanasova L."/>
            <person name="Karlsson M."/>
            <person name="Huettel B."/>
            <person name="Barry K.W."/>
            <person name="Haridas S."/>
            <person name="Chen C."/>
            <person name="Bauer D."/>
            <person name="Andreopoulos W."/>
            <person name="Pangilinan J."/>
            <person name="LaButti K."/>
            <person name="Riley R."/>
            <person name="Lipzen A."/>
            <person name="Clum A."/>
            <person name="Drula E."/>
            <person name="Henrissat B."/>
            <person name="Kohler A."/>
            <person name="Grigoriev I.V."/>
            <person name="Martin F.M."/>
            <person name="Hacquard S."/>
        </authorList>
    </citation>
    <scope>NUCLEOTIDE SEQUENCE</scope>
    <source>
        <strain evidence="2">MPI-SDFR-AT-0073</strain>
    </source>
</reference>
<sequence>SIPAPLIGHLASLNLPAPSALGPSFFELPETPLAKRAENFVREFIPLWAAHHSFRTYAFALCIANYAGWDSGENAQELGFDKELIYFACVLHEIGFNPDAQKSSLSLELWGAIKAREWILEQTSQVLEECRGFQTAESMAYWADEVCEAIARHTIEFRDFSSRVRLTGALVTLGAGQDLMGLSAQFIHSDDIIT</sequence>